<dbReference type="Pfam" id="PF00248">
    <property type="entry name" value="Aldo_ket_red"/>
    <property type="match status" value="1"/>
</dbReference>
<dbReference type="PRINTS" id="PR00069">
    <property type="entry name" value="ALDKETRDTASE"/>
</dbReference>
<gene>
    <name evidence="6" type="ORF">L1049_006834</name>
</gene>
<dbReference type="GO" id="GO:0016616">
    <property type="term" value="F:oxidoreductase activity, acting on the CH-OH group of donors, NAD or NADP as acceptor"/>
    <property type="evidence" value="ECO:0007669"/>
    <property type="project" value="InterPro"/>
</dbReference>
<dbReference type="AlphaFoldDB" id="A0AAP0RG48"/>
<dbReference type="InterPro" id="IPR036812">
    <property type="entry name" value="NAD(P)_OxRdtase_dom_sf"/>
</dbReference>
<evidence type="ECO:0000313" key="7">
    <source>
        <dbReference type="Proteomes" id="UP001415857"/>
    </source>
</evidence>
<comment type="caution">
    <text evidence="6">The sequence shown here is derived from an EMBL/GenBank/DDBJ whole genome shotgun (WGS) entry which is preliminary data.</text>
</comment>
<dbReference type="FunFam" id="3.20.20.100:FF:000014">
    <property type="entry name" value="NAD(P)-linked oxidoreductase superfamily protein"/>
    <property type="match status" value="1"/>
</dbReference>
<dbReference type="CDD" id="cd19124">
    <property type="entry name" value="AKR_AKR4A_4B"/>
    <property type="match status" value="1"/>
</dbReference>
<keyword evidence="7" id="KW-1185">Reference proteome</keyword>
<dbReference type="PROSITE" id="PS00798">
    <property type="entry name" value="ALDOKETO_REDUCTASE_1"/>
    <property type="match status" value="1"/>
</dbReference>
<organism evidence="6 7">
    <name type="scientific">Liquidambar formosana</name>
    <name type="common">Formosan gum</name>
    <dbReference type="NCBI Taxonomy" id="63359"/>
    <lineage>
        <taxon>Eukaryota</taxon>
        <taxon>Viridiplantae</taxon>
        <taxon>Streptophyta</taxon>
        <taxon>Embryophyta</taxon>
        <taxon>Tracheophyta</taxon>
        <taxon>Spermatophyta</taxon>
        <taxon>Magnoliopsida</taxon>
        <taxon>eudicotyledons</taxon>
        <taxon>Gunneridae</taxon>
        <taxon>Pentapetalae</taxon>
        <taxon>Saxifragales</taxon>
        <taxon>Altingiaceae</taxon>
        <taxon>Liquidambar</taxon>
    </lineage>
</organism>
<dbReference type="PROSITE" id="PS00063">
    <property type="entry name" value="ALDOKETO_REDUCTASE_3"/>
    <property type="match status" value="1"/>
</dbReference>
<dbReference type="PIRSF" id="PIRSF000097">
    <property type="entry name" value="AKR"/>
    <property type="match status" value="1"/>
</dbReference>
<evidence type="ECO:0000259" key="5">
    <source>
        <dbReference type="Pfam" id="PF00248"/>
    </source>
</evidence>
<evidence type="ECO:0000256" key="1">
    <source>
        <dbReference type="ARBA" id="ARBA00023002"/>
    </source>
</evidence>
<feature type="site" description="Lowers pKa of active site Tyr" evidence="4">
    <location>
        <position position="97"/>
    </location>
</feature>
<dbReference type="InterPro" id="IPR023210">
    <property type="entry name" value="NADP_OxRdtase_dom"/>
</dbReference>
<dbReference type="Gene3D" id="3.20.20.100">
    <property type="entry name" value="NADP-dependent oxidoreductase domain"/>
    <property type="match status" value="1"/>
</dbReference>
<name>A0AAP0RG48_LIQFO</name>
<dbReference type="InterPro" id="IPR020471">
    <property type="entry name" value="AKR"/>
</dbReference>
<dbReference type="PROSITE" id="PS00062">
    <property type="entry name" value="ALDOKETO_REDUCTASE_2"/>
    <property type="match status" value="1"/>
</dbReference>
<accession>A0AAP0RG48</accession>
<dbReference type="SUPFAM" id="SSF51430">
    <property type="entry name" value="NAD(P)-linked oxidoreductase"/>
    <property type="match status" value="1"/>
</dbReference>
<keyword evidence="1" id="KW-0560">Oxidoreductase</keyword>
<dbReference type="EMBL" id="JBBPBK010000010">
    <property type="protein sequence ID" value="KAK9277294.1"/>
    <property type="molecule type" value="Genomic_DNA"/>
</dbReference>
<sequence length="337" mass="38126">MDDVPEVPMISIIPTVTLNSSSGGRRMPIIGMGTADDPSRFDAAALKSAVLSAIELGYRHFDAAVLYQTEETLGEAIAEALRRGLVDSRDELFITSKLVHRIHPRCLDYPLLEISNLIILCRTLQLEYLDLYLIHWPISAKPGKCVYPIKHEDLLPMDYKSVWEAMEECQRLGLTKSIGVCNFTCKKLENLLAFATIPPSVNQVEMSPVWQQKKLREFCKANGIILTAYSPLGGKGTRWGTTQVMECQVLKAVAEARGKTIAQVSLRWVYEQGVSFLVKSFNKERMKENLKIFDWSLTEDDYKKINKIQQNRGMPKLDFVSVHGPFKSVQELWDGEI</sequence>
<dbReference type="GO" id="GO:0044550">
    <property type="term" value="P:secondary metabolite biosynthetic process"/>
    <property type="evidence" value="ECO:0007669"/>
    <property type="project" value="UniProtKB-ARBA"/>
</dbReference>
<feature type="binding site" evidence="3">
    <location>
        <position position="135"/>
    </location>
    <ligand>
        <name>substrate</name>
    </ligand>
</feature>
<reference evidence="6 7" key="1">
    <citation type="journal article" date="2024" name="Plant J.">
        <title>Genome sequences and population genomics reveal climatic adaptation and genomic divergence between two closely related sweetgum species.</title>
        <authorList>
            <person name="Xu W.Q."/>
            <person name="Ren C.Q."/>
            <person name="Zhang X.Y."/>
            <person name="Comes H.P."/>
            <person name="Liu X.H."/>
            <person name="Li Y.G."/>
            <person name="Kettle C.J."/>
            <person name="Jalonen R."/>
            <person name="Gaisberger H."/>
            <person name="Ma Y.Z."/>
            <person name="Qiu Y.X."/>
        </authorList>
    </citation>
    <scope>NUCLEOTIDE SEQUENCE [LARGE SCALE GENOMIC DNA]</scope>
    <source>
        <strain evidence="6">Hangzhou</strain>
    </source>
</reference>
<evidence type="ECO:0000256" key="2">
    <source>
        <dbReference type="PIRSR" id="PIRSR000097-1"/>
    </source>
</evidence>
<feature type="domain" description="NADP-dependent oxidoreductase" evidence="5">
    <location>
        <begin position="30"/>
        <end position="308"/>
    </location>
</feature>
<evidence type="ECO:0000256" key="3">
    <source>
        <dbReference type="PIRSR" id="PIRSR000097-2"/>
    </source>
</evidence>
<evidence type="ECO:0000256" key="4">
    <source>
        <dbReference type="PIRSR" id="PIRSR000097-3"/>
    </source>
</evidence>
<evidence type="ECO:0000313" key="6">
    <source>
        <dbReference type="EMBL" id="KAK9277294.1"/>
    </source>
</evidence>
<dbReference type="InterPro" id="IPR044497">
    <property type="entry name" value="AKR4A/B"/>
</dbReference>
<feature type="active site" description="Proton donor" evidence="2">
    <location>
        <position position="67"/>
    </location>
</feature>
<proteinExistence type="predicted"/>
<dbReference type="PANTHER" id="PTHR11732">
    <property type="entry name" value="ALDO/KETO REDUCTASE"/>
    <property type="match status" value="1"/>
</dbReference>
<dbReference type="Proteomes" id="UP001415857">
    <property type="component" value="Unassembled WGS sequence"/>
</dbReference>
<dbReference type="InterPro" id="IPR018170">
    <property type="entry name" value="Aldo/ket_reductase_CS"/>
</dbReference>
<protein>
    <recommendedName>
        <fullName evidence="5">NADP-dependent oxidoreductase domain-containing protein</fullName>
    </recommendedName>
</protein>